<protein>
    <submittedName>
        <fullName evidence="2">Uncharacterized protein</fullName>
    </submittedName>
</protein>
<feature type="compositionally biased region" description="Low complexity" evidence="1">
    <location>
        <begin position="355"/>
        <end position="369"/>
    </location>
</feature>
<feature type="compositionally biased region" description="Low complexity" evidence="1">
    <location>
        <begin position="226"/>
        <end position="248"/>
    </location>
</feature>
<dbReference type="AlphaFoldDB" id="A0A6C0LM05"/>
<accession>A0A6C0LM05</accession>
<reference evidence="2" key="1">
    <citation type="journal article" date="2020" name="Nature">
        <title>Giant virus diversity and host interactions through global metagenomics.</title>
        <authorList>
            <person name="Schulz F."/>
            <person name="Roux S."/>
            <person name="Paez-Espino D."/>
            <person name="Jungbluth S."/>
            <person name="Walsh D.A."/>
            <person name="Denef V.J."/>
            <person name="McMahon K.D."/>
            <person name="Konstantinidis K.T."/>
            <person name="Eloe-Fadrosh E.A."/>
            <person name="Kyrpides N.C."/>
            <person name="Woyke T."/>
        </authorList>
    </citation>
    <scope>NUCLEOTIDE SEQUENCE</scope>
    <source>
        <strain evidence="2">GVMAG-M-3300027963-41</strain>
    </source>
</reference>
<name>A0A6C0LM05_9ZZZZ</name>
<evidence type="ECO:0000313" key="2">
    <source>
        <dbReference type="EMBL" id="QHU31946.1"/>
    </source>
</evidence>
<dbReference type="EMBL" id="MN740534">
    <property type="protein sequence ID" value="QHU31946.1"/>
    <property type="molecule type" value="Genomic_DNA"/>
</dbReference>
<feature type="compositionally biased region" description="Basic and acidic residues" evidence="1">
    <location>
        <begin position="382"/>
        <end position="391"/>
    </location>
</feature>
<feature type="compositionally biased region" description="Polar residues" evidence="1">
    <location>
        <begin position="878"/>
        <end position="894"/>
    </location>
</feature>
<proteinExistence type="predicted"/>
<sequence length="1142" mass="126719">MSVTVFLANQGFTLPVTNVDDRRREAYFKNPTDPNYQLVPEEDKILLALGIDKQALGTLKENESSCLNGRMAEFFKQLPKCQSDSSLMLAKDCEVVHCVLWETLLAAQSRSKDMYKDNWNKKKPWGDISVAINNQILNDLKPKRENLDDVDRLFTLIMKAGVPVASPISALPSVPVPSAPVPSAPATPADVNKLFTLILPGQTEENPQPAVPSPPESTAEPENAASAITAPSVSSNSSTSTKSSWFTRKTGKTPFTKETTQVNFNRPATQPNRPSWFTRKFGKKPLSGAPGPQINLGASPNNEGPVNHPGESPFTRPSGQVPLADEETEEFQQENPMVPSANRAGESPFTQRSTEVPLGGPERGPPLGVIPTDEEINNQCEGRPRPAEREKHEEEFKRSLYFFHSIKHQEDIDLANADLNPATETKFLADWNKAIKGSRDKLAASLKFLDVPADKLVEMNGLYRNFINGGTNGVNPILAHECNKLGETAAGLLERFYETIERTPSQRTYLFQHADWPSGNGNDINMQTPTSVNAVDVSVRDITRHEYFTNEGMHHLTILTTQDIDYTENNDFDYNIQGRHITDYLLIRDLFAKNKNYVLDISPQLIYLFYRERNIPRPTADGRSVTINDAFFKNAFGGNHIPPQLASDLKVQGQVDIAYYGICNTLTVTDKKPYRFYSKPTSSKLNDIIKWLENATDQKYAPISNLMRWAVPTETPIQQAVLLDLFKSVAKKPQTFLNRMFTRKNKKNRNNATTRRNQAPPAPQEPRNALTAARAAAIGAPPQLLLEAPGVPKQKKEMDDATLRNILARAEPRPGSVAATLGIPRVQVQGQAPAPAAPAPPPASTPRPGSVAAQAAAQAAERASPPPLPIPESLPLYNSETNGTFSNTESNGESTAEATELAEEAVNNDQSIVLDMPKPSMAQKLGAFFKGKNPKPESPPSTNSNYYEPKEPTTVETWAAAQRAAMSPQEPLEKRTTLQKLKNRFFKTKKNKKPNNNGRNLTRRVVRPKIPVMPEGLSPLVTPVANLSGFSSNNPPPPSNPQREEYIRMARNIGLVEDDAIEAEKEAEARVKNNKKKYNKFLKKTPAKQSELLKKLVLRILKRKRTDLLAEITNPQEQEYTNEEKAMLASLNEEIRREQSPE</sequence>
<feature type="region of interest" description="Disordered" evidence="1">
    <location>
        <begin position="203"/>
        <end position="391"/>
    </location>
</feature>
<feature type="region of interest" description="Disordered" evidence="1">
    <location>
        <begin position="744"/>
        <end position="769"/>
    </location>
</feature>
<feature type="region of interest" description="Disordered" evidence="1">
    <location>
        <begin position="830"/>
        <end position="900"/>
    </location>
</feature>
<feature type="compositionally biased region" description="Polar residues" evidence="1">
    <location>
        <begin position="256"/>
        <end position="275"/>
    </location>
</feature>
<feature type="compositionally biased region" description="Pro residues" evidence="1">
    <location>
        <begin position="835"/>
        <end position="845"/>
    </location>
</feature>
<organism evidence="2">
    <name type="scientific">viral metagenome</name>
    <dbReference type="NCBI Taxonomy" id="1070528"/>
    <lineage>
        <taxon>unclassified sequences</taxon>
        <taxon>metagenomes</taxon>
        <taxon>organismal metagenomes</taxon>
    </lineage>
</organism>
<evidence type="ECO:0000256" key="1">
    <source>
        <dbReference type="SAM" id="MobiDB-lite"/>
    </source>
</evidence>
<feature type="region of interest" description="Disordered" evidence="1">
    <location>
        <begin position="924"/>
        <end position="953"/>
    </location>
</feature>